<feature type="compositionally biased region" description="Basic and acidic residues" evidence="1">
    <location>
        <begin position="343"/>
        <end position="362"/>
    </location>
</feature>
<dbReference type="HOGENOM" id="CLU_576143_0_0_1"/>
<dbReference type="EMBL" id="KL584706">
    <property type="protein sequence ID" value="KEQ74991.1"/>
    <property type="molecule type" value="Genomic_DNA"/>
</dbReference>
<dbReference type="AlphaFoldDB" id="A0A074XKB5"/>
<evidence type="ECO:0000256" key="1">
    <source>
        <dbReference type="SAM" id="MobiDB-lite"/>
    </source>
</evidence>
<dbReference type="GeneID" id="25413368"/>
<feature type="compositionally biased region" description="Acidic residues" evidence="1">
    <location>
        <begin position="387"/>
        <end position="396"/>
    </location>
</feature>
<gene>
    <name evidence="2" type="ORF">M436DRAFT_62406</name>
</gene>
<evidence type="ECO:0000313" key="3">
    <source>
        <dbReference type="Proteomes" id="UP000027730"/>
    </source>
</evidence>
<name>A0A074XKB5_9PEZI</name>
<sequence>MAAPDMPFTEEDVSTWTHKRVKLHVESSKNKLKAFYTIFFGWSEQEYKEAKDHTVDELRKHFDLAKKFPTTGPQAKLRYTMQTNLVRDWPELFVDRHGQNPPAWFDVDLISRPPSNKESFNMKNVVQQFISHTRNFSRNHFAKLKRKHHAEYDEDDDDDDDENNRDNSGRNKQPQVSRYDRTTPHPIDLSMSIPPGLPTGVPMFQASGSRKPLGRSYNHRENDSLPIVATTSSVHGMRPDGSSNLILYITRVTINEQTLTLERDRFAFVDNLFEKGQLFEPRIHEFIFGNPLDNKSTFLWYFDGTSDDTPRSIRNRPSAEEVSFELEIDNNDEDENDVEEAEEASRMDSAYESRDEKIQIDDVAVKEEVDSKLNITWTGQEQHDNNVESDSESEED</sequence>
<dbReference type="OrthoDB" id="3924060at2759"/>
<accession>A0A074XKB5</accession>
<feature type="region of interest" description="Disordered" evidence="1">
    <location>
        <begin position="328"/>
        <end position="362"/>
    </location>
</feature>
<protein>
    <submittedName>
        <fullName evidence="2">Uncharacterized protein</fullName>
    </submittedName>
</protein>
<organism evidence="2 3">
    <name type="scientific">Aureobasidium namibiae CBS 147.97</name>
    <dbReference type="NCBI Taxonomy" id="1043004"/>
    <lineage>
        <taxon>Eukaryota</taxon>
        <taxon>Fungi</taxon>
        <taxon>Dikarya</taxon>
        <taxon>Ascomycota</taxon>
        <taxon>Pezizomycotina</taxon>
        <taxon>Dothideomycetes</taxon>
        <taxon>Dothideomycetidae</taxon>
        <taxon>Dothideales</taxon>
        <taxon>Saccotheciaceae</taxon>
        <taxon>Aureobasidium</taxon>
    </lineage>
</organism>
<feature type="compositionally biased region" description="Acidic residues" evidence="1">
    <location>
        <begin position="328"/>
        <end position="342"/>
    </location>
</feature>
<dbReference type="RefSeq" id="XP_013429179.1">
    <property type="nucleotide sequence ID" value="XM_013573725.1"/>
</dbReference>
<evidence type="ECO:0000313" key="2">
    <source>
        <dbReference type="EMBL" id="KEQ74991.1"/>
    </source>
</evidence>
<reference evidence="2 3" key="1">
    <citation type="journal article" date="2014" name="BMC Genomics">
        <title>Genome sequencing of four Aureobasidium pullulans varieties: biotechnological potential, stress tolerance, and description of new species.</title>
        <authorList>
            <person name="Gostin Ar C."/>
            <person name="Ohm R.A."/>
            <person name="Kogej T."/>
            <person name="Sonjak S."/>
            <person name="Turk M."/>
            <person name="Zajc J."/>
            <person name="Zalar P."/>
            <person name="Grube M."/>
            <person name="Sun H."/>
            <person name="Han J."/>
            <person name="Sharma A."/>
            <person name="Chiniquy J."/>
            <person name="Ngan C.Y."/>
            <person name="Lipzen A."/>
            <person name="Barry K."/>
            <person name="Grigoriev I.V."/>
            <person name="Gunde-Cimerman N."/>
        </authorList>
    </citation>
    <scope>NUCLEOTIDE SEQUENCE [LARGE SCALE GENOMIC DNA]</scope>
    <source>
        <strain evidence="2 3">CBS 147.97</strain>
    </source>
</reference>
<feature type="region of interest" description="Disordered" evidence="1">
    <location>
        <begin position="374"/>
        <end position="396"/>
    </location>
</feature>
<feature type="region of interest" description="Disordered" evidence="1">
    <location>
        <begin position="145"/>
        <end position="219"/>
    </location>
</feature>
<keyword evidence="3" id="KW-1185">Reference proteome</keyword>
<dbReference type="Proteomes" id="UP000027730">
    <property type="component" value="Unassembled WGS sequence"/>
</dbReference>
<feature type="compositionally biased region" description="Acidic residues" evidence="1">
    <location>
        <begin position="152"/>
        <end position="163"/>
    </location>
</feature>
<proteinExistence type="predicted"/>